<accession>A0A0H3NU48</accession>
<name>A0A0H3NU48_YERE1</name>
<dbReference type="GeneID" id="31409379"/>
<dbReference type="HOGENOM" id="CLU_058425_0_0_6"/>
<dbReference type="AlphaFoldDB" id="A0A0H3NU48"/>
<sequence length="294" mass="33384">MDDKKLSVFNYSRNREKLLTNLINLIEGIICDGEVDTRELVFLDTWLLESEIICENYCVDAIRTKIATILDDGIIDKEELAQFKIDLIDIQQNLLDTPDIDLYSSESDQHLLEGLCKGMLANHQLIESEVRYLDWWLSQNGMLKNNYPGKELYKLVKDILADGIITPDEREALKQALIDFTGCDIANGVVDGMATRLPIEHVDNIDLQDSVVCLTGKFLCGSRNQCKTEIEAAGGIVVDTITQKIDYLIIGALSSRDWRFQSYGRKIELAINYRDEKGVPLKIISEEQWKSFAV</sequence>
<evidence type="ECO:0000313" key="2">
    <source>
        <dbReference type="Proteomes" id="UP000008084"/>
    </source>
</evidence>
<dbReference type="GO" id="GO:0016874">
    <property type="term" value="F:ligase activity"/>
    <property type="evidence" value="ECO:0007669"/>
    <property type="project" value="UniProtKB-KW"/>
</dbReference>
<keyword evidence="1" id="KW-0436">Ligase</keyword>
<dbReference type="RefSeq" id="WP_014609003.1">
    <property type="nucleotide sequence ID" value="NC_017564.1"/>
</dbReference>
<dbReference type="KEGG" id="yey:Y11_13111"/>
<dbReference type="SUPFAM" id="SSF52113">
    <property type="entry name" value="BRCT domain"/>
    <property type="match status" value="1"/>
</dbReference>
<reference evidence="1 2" key="1">
    <citation type="journal article" date="2011" name="J. Bacteriol.">
        <title>Complete genome sequence of Yersinia enterocolitica subsp. palearctica serogroup O:3.</title>
        <authorList>
            <person name="Batzilla J."/>
            <person name="Hoper D."/>
            <person name="Antonenka U."/>
            <person name="Heesemann J."/>
            <person name="Rakin A."/>
        </authorList>
    </citation>
    <scope>NUCLEOTIDE SEQUENCE [LARGE SCALE GENOMIC DNA]</scope>
    <source>
        <strain evidence="2">DSM 13030 / CIP 106945 / Y11</strain>
    </source>
</reference>
<dbReference type="EMBL" id="FR729477">
    <property type="protein sequence ID" value="CBY26870.1"/>
    <property type="molecule type" value="Genomic_DNA"/>
</dbReference>
<dbReference type="PATRIC" id="fig|930944.6.peg.1302"/>
<proteinExistence type="predicted"/>
<dbReference type="InterPro" id="IPR036420">
    <property type="entry name" value="BRCT_dom_sf"/>
</dbReference>
<gene>
    <name evidence="1" type="ordered locus">Y11_13111</name>
</gene>
<organism evidence="1 2">
    <name type="scientific">Yersinia enterocolitica subsp. palearctica serotype O:3 (strain DSM 13030 / CIP 106945 / Y11)</name>
    <dbReference type="NCBI Taxonomy" id="930944"/>
    <lineage>
        <taxon>Bacteria</taxon>
        <taxon>Pseudomonadati</taxon>
        <taxon>Pseudomonadota</taxon>
        <taxon>Gammaproteobacteria</taxon>
        <taxon>Enterobacterales</taxon>
        <taxon>Yersiniaceae</taxon>
        <taxon>Yersinia</taxon>
    </lineage>
</organism>
<dbReference type="Proteomes" id="UP000008084">
    <property type="component" value="Chromosome"/>
</dbReference>
<dbReference type="CDD" id="cd17748">
    <property type="entry name" value="BRCT_DNA_ligase_like"/>
    <property type="match status" value="1"/>
</dbReference>
<evidence type="ECO:0000313" key="1">
    <source>
        <dbReference type="EMBL" id="CBY26870.1"/>
    </source>
</evidence>
<protein>
    <submittedName>
        <fullName evidence="1">NAD-dependent DNA ligase (Contains BRCT domain type II)</fullName>
    </submittedName>
</protein>
<dbReference type="Gene3D" id="3.40.50.10190">
    <property type="entry name" value="BRCT domain"/>
    <property type="match status" value="1"/>
</dbReference>